<feature type="compositionally biased region" description="Acidic residues" evidence="1">
    <location>
        <begin position="46"/>
        <end position="71"/>
    </location>
</feature>
<proteinExistence type="predicted"/>
<evidence type="ECO:0000313" key="4">
    <source>
        <dbReference type="WBParaSite" id="SBAD_0000010001-mRNA-1"/>
    </source>
</evidence>
<keyword evidence="3" id="KW-1185">Reference proteome</keyword>
<evidence type="ECO:0000313" key="2">
    <source>
        <dbReference type="EMBL" id="VDO79473.1"/>
    </source>
</evidence>
<dbReference type="OrthoDB" id="844at2759"/>
<organism evidence="4">
    <name type="scientific">Soboliphyme baturini</name>
    <dbReference type="NCBI Taxonomy" id="241478"/>
    <lineage>
        <taxon>Eukaryota</taxon>
        <taxon>Metazoa</taxon>
        <taxon>Ecdysozoa</taxon>
        <taxon>Nematoda</taxon>
        <taxon>Enoplea</taxon>
        <taxon>Dorylaimia</taxon>
        <taxon>Dioctophymatida</taxon>
        <taxon>Dioctophymatoidea</taxon>
        <taxon>Soboliphymatidae</taxon>
        <taxon>Soboliphyme</taxon>
    </lineage>
</organism>
<dbReference type="GO" id="GO:0042555">
    <property type="term" value="C:MCM complex"/>
    <property type="evidence" value="ECO:0007669"/>
    <property type="project" value="InterPro"/>
</dbReference>
<dbReference type="Proteomes" id="UP000270296">
    <property type="component" value="Unassembled WGS sequence"/>
</dbReference>
<dbReference type="AlphaFoldDB" id="A0A183I8Z7"/>
<feature type="compositionally biased region" description="Low complexity" evidence="1">
    <location>
        <begin position="1"/>
        <end position="10"/>
    </location>
</feature>
<reference evidence="2 3" key="2">
    <citation type="submission" date="2018-11" db="EMBL/GenBank/DDBJ databases">
        <authorList>
            <consortium name="Pathogen Informatics"/>
        </authorList>
    </citation>
    <scope>NUCLEOTIDE SEQUENCE [LARGE SCALE GENOMIC DNA]</scope>
</reference>
<name>A0A183I8Z7_9BILA</name>
<gene>
    <name evidence="2" type="ORF">SBAD_LOCUS91</name>
</gene>
<dbReference type="InterPro" id="IPR008045">
    <property type="entry name" value="MCM2"/>
</dbReference>
<evidence type="ECO:0000256" key="1">
    <source>
        <dbReference type="SAM" id="MobiDB-lite"/>
    </source>
</evidence>
<dbReference type="WBParaSite" id="SBAD_0000010001-mRNA-1">
    <property type="protein sequence ID" value="SBAD_0000010001-mRNA-1"/>
    <property type="gene ID" value="SBAD_0000010001"/>
</dbReference>
<dbReference type="EMBL" id="UZAM01000127">
    <property type="protein sequence ID" value="VDO79473.1"/>
    <property type="molecule type" value="Genomic_DNA"/>
</dbReference>
<dbReference type="GO" id="GO:0006270">
    <property type="term" value="P:DNA replication initiation"/>
    <property type="evidence" value="ECO:0007669"/>
    <property type="project" value="InterPro"/>
</dbReference>
<accession>A0A183I8Z7</accession>
<feature type="compositionally biased region" description="Basic residues" evidence="1">
    <location>
        <begin position="11"/>
        <end position="20"/>
    </location>
</feature>
<dbReference type="GO" id="GO:0005524">
    <property type="term" value="F:ATP binding"/>
    <property type="evidence" value="ECO:0007669"/>
    <property type="project" value="InterPro"/>
</dbReference>
<dbReference type="GO" id="GO:0005634">
    <property type="term" value="C:nucleus"/>
    <property type="evidence" value="ECO:0007669"/>
    <property type="project" value="InterPro"/>
</dbReference>
<feature type="region of interest" description="Disordered" evidence="1">
    <location>
        <begin position="1"/>
        <end position="78"/>
    </location>
</feature>
<evidence type="ECO:0000313" key="3">
    <source>
        <dbReference type="Proteomes" id="UP000270296"/>
    </source>
</evidence>
<dbReference type="Gene3D" id="3.30.1640.10">
    <property type="entry name" value="mini-chromosome maintenance (MCM) complex, chain A, domain 1"/>
    <property type="match status" value="1"/>
</dbReference>
<dbReference type="GO" id="GO:0003677">
    <property type="term" value="F:DNA binding"/>
    <property type="evidence" value="ECO:0007669"/>
    <property type="project" value="InterPro"/>
</dbReference>
<sequence>MSSRSSSSRRSGSRAGRRRIRLLDEESNQAPNSDAGPLPSQSTNGIDDDVENEIFPDDEPPVEDEEGEELFGENMERDYEHIPALDVYDPEILDDSGEYSSLSMEARREAEKEMDRRDRLEAVAAGAELPEGLLYDESDSASLSGAAGRKRRRIAERAAEGDGDVREDEEIVEGIDVMENMRGRPVWEHVQVPVVAQEIRRRFKGFLQSFRDEKSQLKFLEKIRIMCQGNH</sequence>
<protein>
    <submittedName>
        <fullName evidence="4">DNA replication licensing factor MCM2</fullName>
    </submittedName>
</protein>
<dbReference type="Pfam" id="PF12619">
    <property type="entry name" value="MCM2_N"/>
    <property type="match status" value="1"/>
</dbReference>
<reference evidence="4" key="1">
    <citation type="submission" date="2016-06" db="UniProtKB">
        <authorList>
            <consortium name="WormBaseParasite"/>
        </authorList>
    </citation>
    <scope>IDENTIFICATION</scope>
</reference>